<evidence type="ECO:0000259" key="5">
    <source>
        <dbReference type="Pfam" id="PF00496"/>
    </source>
</evidence>
<dbReference type="EMBL" id="DSXR01000121">
    <property type="protein sequence ID" value="HGS88317.1"/>
    <property type="molecule type" value="Genomic_DNA"/>
</dbReference>
<evidence type="ECO:0000256" key="1">
    <source>
        <dbReference type="ARBA" id="ARBA00005695"/>
    </source>
</evidence>
<feature type="signal peptide" evidence="4">
    <location>
        <begin position="1"/>
        <end position="20"/>
    </location>
</feature>
<gene>
    <name evidence="6" type="ORF">ENT17_11985</name>
</gene>
<dbReference type="GO" id="GO:1904680">
    <property type="term" value="F:peptide transmembrane transporter activity"/>
    <property type="evidence" value="ECO:0007669"/>
    <property type="project" value="TreeGrafter"/>
</dbReference>
<dbReference type="InterPro" id="IPR000914">
    <property type="entry name" value="SBP_5_dom"/>
</dbReference>
<evidence type="ECO:0000256" key="2">
    <source>
        <dbReference type="ARBA" id="ARBA00022448"/>
    </source>
</evidence>
<sequence>MKRYTLLVIGLLVIASMVLSACQQGTQVVTQVVTEEVEVVKTVEVEKTVEVVVTPEPTRVDRNGAWLDTIVVVEEPNADAAITRLQNKDIDIYAYTVSNAEIAAKVAASPDLKSERSFGSYNELTFNPAGPIFEGTGKLNPFAVPAVREAMNYLIDRDYIVSEILKGLGLPRYTPFNVASTDYARLAEIVRKIELKYAYDKEKAQQLIAAEMEKLGATLVDGKWQYNGEPVEIIVLIRTEDERRQIGDYVATQLEDIGFTVTRDYKTAAEASPIWIRGNPGDGKFHIYTGGWITTAVPRDLGDNFSFFYTPRGLAFPLWQAYTPTEEFDKIALDLENRAYKTLEERTELMGKALELALQDSVRIWLVDRASITPLRAEVQVASDLYGAVYGSQLWPYTIRREGEVGGSMTIAMPSILTEPWNALNGSNWIYDQMLIRGTGEYGLVFDPFTGLQYPNRVEKAEVVVQEGLPVGKTLDWLTLEFAPSIEVPGDAWADWDAEQQRFITVAEKYPEGATALRKSTVYYPADLYQKVKWHDGSPFSAGDVVLGIILTFDRGKEASPYYDESVVPALESFLSSFKGVKIVSTDPLVIETYSDLWNLDAELNVDSWWPFYAQGQAAWHALAIGLKADGAGEAAFSSAKADANEIEWLSYISGPTIDILKAKLDEATTEGFIPYAPTLGEFVSADEAAARYANLAEWFRVRGHFWVGTNVFYLERAFPVEGTVVLRRYNDYSEPADKWLRFSAPPIAEVEVDGDDRVTIGSEVSFDVFVDFEGQPYPLADIDNVKYLVFDANGELSLVGQAEAVEDGLFQVKLSAEDTGKLVEGATRLEVVVVSKRVAVPSFGSFQFVTAP</sequence>
<evidence type="ECO:0000256" key="3">
    <source>
        <dbReference type="ARBA" id="ARBA00022729"/>
    </source>
</evidence>
<dbReference type="PANTHER" id="PTHR30290">
    <property type="entry name" value="PERIPLASMIC BINDING COMPONENT OF ABC TRANSPORTER"/>
    <property type="match status" value="1"/>
</dbReference>
<dbReference type="PROSITE" id="PS51257">
    <property type="entry name" value="PROKAR_LIPOPROTEIN"/>
    <property type="match status" value="1"/>
</dbReference>
<evidence type="ECO:0000256" key="4">
    <source>
        <dbReference type="SAM" id="SignalP"/>
    </source>
</evidence>
<dbReference type="SUPFAM" id="SSF53850">
    <property type="entry name" value="Periplasmic binding protein-like II"/>
    <property type="match status" value="1"/>
</dbReference>
<dbReference type="Gene3D" id="3.10.105.10">
    <property type="entry name" value="Dipeptide-binding Protein, Domain 3"/>
    <property type="match status" value="1"/>
</dbReference>
<dbReference type="GO" id="GO:0015833">
    <property type="term" value="P:peptide transport"/>
    <property type="evidence" value="ECO:0007669"/>
    <property type="project" value="TreeGrafter"/>
</dbReference>
<protein>
    <submittedName>
        <fullName evidence="6">ABC transporter substrate-binding protein</fullName>
    </submittedName>
</protein>
<keyword evidence="2" id="KW-0813">Transport</keyword>
<accession>A0A7C4L139</accession>
<dbReference type="AlphaFoldDB" id="A0A7C4L139"/>
<name>A0A7C4L139_9CHLR</name>
<dbReference type="InterPro" id="IPR039424">
    <property type="entry name" value="SBP_5"/>
</dbReference>
<dbReference type="PANTHER" id="PTHR30290:SF9">
    <property type="entry name" value="OLIGOPEPTIDE-BINDING PROTEIN APPA"/>
    <property type="match status" value="1"/>
</dbReference>
<evidence type="ECO:0000313" key="6">
    <source>
        <dbReference type="EMBL" id="HGS88317.1"/>
    </source>
</evidence>
<keyword evidence="3 4" id="KW-0732">Signal</keyword>
<comment type="similarity">
    <text evidence="1">Belongs to the bacterial solute-binding protein 5 family.</text>
</comment>
<feature type="chain" id="PRO_5027738262" evidence="4">
    <location>
        <begin position="21"/>
        <end position="853"/>
    </location>
</feature>
<proteinExistence type="inferred from homology"/>
<organism evidence="6">
    <name type="scientific">Bellilinea caldifistulae</name>
    <dbReference type="NCBI Taxonomy" id="360411"/>
    <lineage>
        <taxon>Bacteria</taxon>
        <taxon>Bacillati</taxon>
        <taxon>Chloroflexota</taxon>
        <taxon>Anaerolineae</taxon>
        <taxon>Anaerolineales</taxon>
        <taxon>Anaerolineaceae</taxon>
        <taxon>Bellilinea</taxon>
    </lineage>
</organism>
<dbReference type="Pfam" id="PF00496">
    <property type="entry name" value="SBP_bac_5"/>
    <property type="match status" value="1"/>
</dbReference>
<feature type="domain" description="Solute-binding protein family 5" evidence="5">
    <location>
        <begin position="44"/>
        <end position="295"/>
    </location>
</feature>
<comment type="caution">
    <text evidence="6">The sequence shown here is derived from an EMBL/GenBank/DDBJ whole genome shotgun (WGS) entry which is preliminary data.</text>
</comment>
<reference evidence="6" key="1">
    <citation type="journal article" date="2020" name="mSystems">
        <title>Genome- and Community-Level Interaction Insights into Carbon Utilization and Element Cycling Functions of Hydrothermarchaeota in Hydrothermal Sediment.</title>
        <authorList>
            <person name="Zhou Z."/>
            <person name="Liu Y."/>
            <person name="Xu W."/>
            <person name="Pan J."/>
            <person name="Luo Z.H."/>
            <person name="Li M."/>
        </authorList>
    </citation>
    <scope>NUCLEOTIDE SEQUENCE [LARGE SCALE GENOMIC DNA]</scope>
    <source>
        <strain evidence="6">SpSt-556</strain>
    </source>
</reference>